<accession>A0ABN0SRR0</accession>
<gene>
    <name evidence="1" type="ORF">NCCP602_30110</name>
</gene>
<dbReference type="RefSeq" id="WP_339393706.1">
    <property type="nucleotide sequence ID" value="NZ_BAAAAF010000015.1"/>
</dbReference>
<keyword evidence="2" id="KW-1185">Reference proteome</keyword>
<organism evidence="1 2">
    <name type="scientific">Brevibacterium metallidurans</name>
    <dbReference type="NCBI Taxonomy" id="1482676"/>
    <lineage>
        <taxon>Bacteria</taxon>
        <taxon>Bacillati</taxon>
        <taxon>Actinomycetota</taxon>
        <taxon>Actinomycetes</taxon>
        <taxon>Micrococcales</taxon>
        <taxon>Brevibacteriaceae</taxon>
        <taxon>Brevibacterium</taxon>
    </lineage>
</organism>
<reference evidence="1 2" key="1">
    <citation type="submission" date="2024-01" db="EMBL/GenBank/DDBJ databases">
        <title>Characterization of antibiotic resistant novel bacterial strains and their environmental applications.</title>
        <authorList>
            <person name="Manzoor S."/>
            <person name="Abbas S."/>
            <person name="Arshad M."/>
            <person name="Ahmed I."/>
        </authorList>
    </citation>
    <scope>NUCLEOTIDE SEQUENCE [LARGE SCALE GENOMIC DNA]</scope>
    <source>
        <strain evidence="1 2">NCCP-602</strain>
    </source>
</reference>
<comment type="caution">
    <text evidence="1">The sequence shown here is derived from an EMBL/GenBank/DDBJ whole genome shotgun (WGS) entry which is preliminary data.</text>
</comment>
<protein>
    <recommendedName>
        <fullName evidence="3">DUF600 family protein</fullName>
    </recommendedName>
</protein>
<evidence type="ECO:0000313" key="1">
    <source>
        <dbReference type="EMBL" id="GAA0037050.1"/>
    </source>
</evidence>
<dbReference type="EMBL" id="BAAAAF010000015">
    <property type="protein sequence ID" value="GAA0037050.1"/>
    <property type="molecule type" value="Genomic_DNA"/>
</dbReference>
<evidence type="ECO:0000313" key="2">
    <source>
        <dbReference type="Proteomes" id="UP001498238"/>
    </source>
</evidence>
<name>A0ABN0SRR0_9MICO</name>
<proteinExistence type="predicted"/>
<sequence>MTDSAAGLIRTLIENLKEAPDEWTSLSMVLGFDHEKVNSVGGFVYGAEDVVTSVTASPYDIRPAVKAFTDERYPDGTPLPVSMLVQFDSPTGNYEVTFEDTDSSRWQVTPANFKTIREVLRPNFA</sequence>
<evidence type="ECO:0008006" key="3">
    <source>
        <dbReference type="Google" id="ProtNLM"/>
    </source>
</evidence>
<dbReference type="Proteomes" id="UP001498238">
    <property type="component" value="Unassembled WGS sequence"/>
</dbReference>